<dbReference type="SUPFAM" id="SSF103473">
    <property type="entry name" value="MFS general substrate transporter"/>
    <property type="match status" value="1"/>
</dbReference>
<keyword evidence="2 5" id="KW-0812">Transmembrane</keyword>
<evidence type="ECO:0000256" key="3">
    <source>
        <dbReference type="ARBA" id="ARBA00022989"/>
    </source>
</evidence>
<dbReference type="Proteomes" id="UP001163823">
    <property type="component" value="Chromosome 4"/>
</dbReference>
<dbReference type="EMBL" id="JARAOO010000004">
    <property type="protein sequence ID" value="KAJ7970197.1"/>
    <property type="molecule type" value="Genomic_DNA"/>
</dbReference>
<sequence length="325" mass="35834">MEVEEPQLVQGSLNLDESAASTGKLEPTIDEEVDRYVGSLGFSQLLHVFLVSLAWMFDSQSTLVTIFNDAQPPAWRCKADSTSSSACMSKNSSSSNDGIEAIGFMGASAAFDVIYIYCVELFSTSVRNFSVSMLRQALMLGASIAPLLVVLGRLSPSISFLVFGVLSIVSGLLSMWLPETRNAPLYETLKQQEEEEEKPICLIRTRELKEGDWPSKEEDLATRTKTIDKKKKKKKTTKNPNDYQNELSLNLEELEAAAVADATESGDGGGIGGGEYTIDAAKRMKYDDLFPVEAKKFGYDPKAKTKSVEEALDDRIKKKADRYCK</sequence>
<organism evidence="6 7">
    <name type="scientific">Quillaja saponaria</name>
    <name type="common">Soap bark tree</name>
    <dbReference type="NCBI Taxonomy" id="32244"/>
    <lineage>
        <taxon>Eukaryota</taxon>
        <taxon>Viridiplantae</taxon>
        <taxon>Streptophyta</taxon>
        <taxon>Embryophyta</taxon>
        <taxon>Tracheophyta</taxon>
        <taxon>Spermatophyta</taxon>
        <taxon>Magnoliopsida</taxon>
        <taxon>eudicotyledons</taxon>
        <taxon>Gunneridae</taxon>
        <taxon>Pentapetalae</taxon>
        <taxon>rosids</taxon>
        <taxon>fabids</taxon>
        <taxon>Fabales</taxon>
        <taxon>Quillajaceae</taxon>
        <taxon>Quillaja</taxon>
    </lineage>
</organism>
<keyword evidence="4 5" id="KW-0472">Membrane</keyword>
<evidence type="ECO:0000313" key="7">
    <source>
        <dbReference type="Proteomes" id="UP001163823"/>
    </source>
</evidence>
<dbReference type="KEGG" id="qsa:O6P43_008419"/>
<dbReference type="Gene3D" id="1.20.1250.20">
    <property type="entry name" value="MFS general substrate transporter like domains"/>
    <property type="match status" value="1"/>
</dbReference>
<comment type="subcellular location">
    <subcellularLocation>
        <location evidence="1">Membrane</location>
        <topology evidence="1">Multi-pass membrane protein</topology>
    </subcellularLocation>
</comment>
<keyword evidence="7" id="KW-1185">Reference proteome</keyword>
<dbReference type="AlphaFoldDB" id="A0AAD7PWL8"/>
<accession>A0AAD7PWL8</accession>
<evidence type="ECO:0000256" key="1">
    <source>
        <dbReference type="ARBA" id="ARBA00004141"/>
    </source>
</evidence>
<dbReference type="PANTHER" id="PTHR24064">
    <property type="entry name" value="SOLUTE CARRIER FAMILY 22 MEMBER"/>
    <property type="match status" value="1"/>
</dbReference>
<feature type="transmembrane region" description="Helical" evidence="5">
    <location>
        <begin position="134"/>
        <end position="152"/>
    </location>
</feature>
<gene>
    <name evidence="6" type="ORF">O6P43_008419</name>
</gene>
<comment type="caution">
    <text evidence="6">The sequence shown here is derived from an EMBL/GenBank/DDBJ whole genome shotgun (WGS) entry which is preliminary data.</text>
</comment>
<keyword evidence="3 5" id="KW-1133">Transmembrane helix</keyword>
<reference evidence="6" key="1">
    <citation type="journal article" date="2023" name="Science">
        <title>Elucidation of the pathway for biosynthesis of saponin adjuvants from the soapbark tree.</title>
        <authorList>
            <person name="Reed J."/>
            <person name="Orme A."/>
            <person name="El-Demerdash A."/>
            <person name="Owen C."/>
            <person name="Martin L.B.B."/>
            <person name="Misra R.C."/>
            <person name="Kikuchi S."/>
            <person name="Rejzek M."/>
            <person name="Martin A.C."/>
            <person name="Harkess A."/>
            <person name="Leebens-Mack J."/>
            <person name="Louveau T."/>
            <person name="Stephenson M.J."/>
            <person name="Osbourn A."/>
        </authorList>
    </citation>
    <scope>NUCLEOTIDE SEQUENCE</scope>
    <source>
        <strain evidence="6">S10</strain>
    </source>
</reference>
<evidence type="ECO:0000313" key="6">
    <source>
        <dbReference type="EMBL" id="KAJ7970197.1"/>
    </source>
</evidence>
<evidence type="ECO:0000256" key="4">
    <source>
        <dbReference type="ARBA" id="ARBA00023136"/>
    </source>
</evidence>
<evidence type="ECO:0000256" key="2">
    <source>
        <dbReference type="ARBA" id="ARBA00022692"/>
    </source>
</evidence>
<feature type="transmembrane region" description="Helical" evidence="5">
    <location>
        <begin position="101"/>
        <end position="122"/>
    </location>
</feature>
<proteinExistence type="predicted"/>
<protein>
    <submittedName>
        <fullName evidence="6">Organic cation/carnitine transporter like</fullName>
    </submittedName>
</protein>
<dbReference type="GO" id="GO:0016020">
    <property type="term" value="C:membrane"/>
    <property type="evidence" value="ECO:0007669"/>
    <property type="project" value="UniProtKB-SubCell"/>
</dbReference>
<name>A0AAD7PWL8_QUISA</name>
<evidence type="ECO:0000256" key="5">
    <source>
        <dbReference type="SAM" id="Phobius"/>
    </source>
</evidence>
<feature type="transmembrane region" description="Helical" evidence="5">
    <location>
        <begin position="158"/>
        <end position="177"/>
    </location>
</feature>
<dbReference type="InterPro" id="IPR036259">
    <property type="entry name" value="MFS_trans_sf"/>
</dbReference>